<evidence type="ECO:0000256" key="1">
    <source>
        <dbReference type="SAM" id="MobiDB-lite"/>
    </source>
</evidence>
<dbReference type="InterPro" id="IPR011009">
    <property type="entry name" value="Kinase-like_dom_sf"/>
</dbReference>
<organism evidence="4 5">
    <name type="scientific">Phytophthora fragariaefolia</name>
    <dbReference type="NCBI Taxonomy" id="1490495"/>
    <lineage>
        <taxon>Eukaryota</taxon>
        <taxon>Sar</taxon>
        <taxon>Stramenopiles</taxon>
        <taxon>Oomycota</taxon>
        <taxon>Peronosporomycetes</taxon>
        <taxon>Peronosporales</taxon>
        <taxon>Peronosporaceae</taxon>
        <taxon>Phytophthora</taxon>
    </lineage>
</organism>
<dbReference type="Pfam" id="PF00069">
    <property type="entry name" value="Pkinase"/>
    <property type="match status" value="1"/>
</dbReference>
<keyword evidence="2" id="KW-0812">Transmembrane</keyword>
<feature type="domain" description="Protein kinase" evidence="3">
    <location>
        <begin position="346"/>
        <end position="618"/>
    </location>
</feature>
<dbReference type="Gene3D" id="3.30.200.20">
    <property type="entry name" value="Phosphorylase Kinase, domain 1"/>
    <property type="match status" value="1"/>
</dbReference>
<protein>
    <submittedName>
        <fullName evidence="4">Unnamed protein product</fullName>
    </submittedName>
</protein>
<accession>A0A9W6Y6D5</accession>
<evidence type="ECO:0000256" key="2">
    <source>
        <dbReference type="SAM" id="Phobius"/>
    </source>
</evidence>
<comment type="caution">
    <text evidence="4">The sequence shown here is derived from an EMBL/GenBank/DDBJ whole genome shotgun (WGS) entry which is preliminary data.</text>
</comment>
<feature type="region of interest" description="Disordered" evidence="1">
    <location>
        <begin position="296"/>
        <end position="329"/>
    </location>
</feature>
<dbReference type="InterPro" id="IPR051681">
    <property type="entry name" value="Ser/Thr_Kinases-Pseudokinases"/>
</dbReference>
<dbReference type="Gene3D" id="1.10.510.10">
    <property type="entry name" value="Transferase(Phosphotransferase) domain 1"/>
    <property type="match status" value="1"/>
</dbReference>
<keyword evidence="2" id="KW-1133">Transmembrane helix</keyword>
<dbReference type="AlphaFoldDB" id="A0A9W6Y6D5"/>
<feature type="transmembrane region" description="Helical" evidence="2">
    <location>
        <begin position="135"/>
        <end position="160"/>
    </location>
</feature>
<dbReference type="InterPro" id="IPR000719">
    <property type="entry name" value="Prot_kinase_dom"/>
</dbReference>
<reference evidence="4" key="1">
    <citation type="submission" date="2023-04" db="EMBL/GenBank/DDBJ databases">
        <title>Phytophthora fragariaefolia NBRC 109709.</title>
        <authorList>
            <person name="Ichikawa N."/>
            <person name="Sato H."/>
            <person name="Tonouchi N."/>
        </authorList>
    </citation>
    <scope>NUCLEOTIDE SEQUENCE</scope>
    <source>
        <strain evidence="4">NBRC 109709</strain>
    </source>
</reference>
<dbReference type="GO" id="GO:0004674">
    <property type="term" value="F:protein serine/threonine kinase activity"/>
    <property type="evidence" value="ECO:0007669"/>
    <property type="project" value="TreeGrafter"/>
</dbReference>
<dbReference type="SUPFAM" id="SSF56112">
    <property type="entry name" value="Protein kinase-like (PK-like)"/>
    <property type="match status" value="1"/>
</dbReference>
<dbReference type="GO" id="GO:0005524">
    <property type="term" value="F:ATP binding"/>
    <property type="evidence" value="ECO:0007669"/>
    <property type="project" value="InterPro"/>
</dbReference>
<keyword evidence="2" id="KW-0472">Membrane</keyword>
<proteinExistence type="predicted"/>
<keyword evidence="5" id="KW-1185">Reference proteome</keyword>
<dbReference type="PROSITE" id="PS50011">
    <property type="entry name" value="PROTEIN_KINASE_DOM"/>
    <property type="match status" value="1"/>
</dbReference>
<evidence type="ECO:0000313" key="5">
    <source>
        <dbReference type="Proteomes" id="UP001165121"/>
    </source>
</evidence>
<gene>
    <name evidence="4" type="ORF">Pfra01_002255300</name>
</gene>
<sequence>MSVEVAAAADVAISIPIIAVIVSAGVQPSYPTQRLALQYAVNSFHISHVTCWSVFQAAPGLSEGFLAVGAGGGEEPPPPSAIHWRTHFLQRPSDHKTNGRVLRIQCQRHSANVMARVQRRHLTAAADGSAASSEFPYGVVIGAAVALLALLLIGAGLYCYCRERRRNKALALEPYVNLAPNPPASQLSPGIATAANQRSVNAKTQLSGSLDAHAGFYVMTSPLNAGERPPAVLKPTGSQVSASRLEQHASFVASDPPGHKSLERSFGDARELDTFDTSMRSRVNSFEAHESFRRAMGYSDSTSSSARTANSNSNSNKNEPPWPSSGHGGLWDDPAIVAARIPMDRIVTGGVISRGGFGEVLRGTYKEKDVAIKRLLPESRKDLAKIEEFLAEVKLQTALEHERVVRFVGVAWDSLTDLCVVSEFMDGGDLRALLITFDEVDRRPVGFDAEKCRVALDVAYALTYLHCLDPMVLHRDLKSKNILLDRRWRAKLTDFGVSRERSDRTMTAGVGTSLWMAPEVMMGERYDEKADLFSFGVVLGELDSHKLPYASAKITDTGRVIPDTAILQLVSSGRLSVEFTPPASPALEAMVHLGNACVAFEPDARPTASQALYQMQLVMRAFAQEEAEESYVF</sequence>
<dbReference type="PANTHER" id="PTHR44329">
    <property type="entry name" value="SERINE/THREONINE-PROTEIN KINASE TNNI3K-RELATED"/>
    <property type="match status" value="1"/>
</dbReference>
<dbReference type="SMART" id="SM00220">
    <property type="entry name" value="S_TKc"/>
    <property type="match status" value="1"/>
</dbReference>
<evidence type="ECO:0000259" key="3">
    <source>
        <dbReference type="PROSITE" id="PS50011"/>
    </source>
</evidence>
<dbReference type="Proteomes" id="UP001165121">
    <property type="component" value="Unassembled WGS sequence"/>
</dbReference>
<evidence type="ECO:0000313" key="4">
    <source>
        <dbReference type="EMBL" id="GMF54193.1"/>
    </source>
</evidence>
<name>A0A9W6Y6D5_9STRA</name>
<feature type="compositionally biased region" description="Low complexity" evidence="1">
    <location>
        <begin position="299"/>
        <end position="319"/>
    </location>
</feature>
<dbReference type="EMBL" id="BSXT01003459">
    <property type="protein sequence ID" value="GMF54193.1"/>
    <property type="molecule type" value="Genomic_DNA"/>
</dbReference>
<dbReference type="PANTHER" id="PTHR44329:SF214">
    <property type="entry name" value="PROTEIN KINASE DOMAIN-CONTAINING PROTEIN"/>
    <property type="match status" value="1"/>
</dbReference>
<dbReference type="InterPro" id="IPR008271">
    <property type="entry name" value="Ser/Thr_kinase_AS"/>
</dbReference>
<dbReference type="OrthoDB" id="4062651at2759"/>
<dbReference type="PROSITE" id="PS00108">
    <property type="entry name" value="PROTEIN_KINASE_ST"/>
    <property type="match status" value="1"/>
</dbReference>